<evidence type="ECO:0000256" key="7">
    <source>
        <dbReference type="ARBA" id="ARBA00023014"/>
    </source>
</evidence>
<evidence type="ECO:0000256" key="1">
    <source>
        <dbReference type="ARBA" id="ARBA00022448"/>
    </source>
</evidence>
<dbReference type="GO" id="GO:0051539">
    <property type="term" value="F:4 iron, 4 sulfur cluster binding"/>
    <property type="evidence" value="ECO:0007669"/>
    <property type="project" value="UniProtKB-KW"/>
</dbReference>
<dbReference type="InterPro" id="IPR017896">
    <property type="entry name" value="4Fe4S_Fe-S-bd"/>
</dbReference>
<keyword evidence="9" id="KW-1185">Reference proteome</keyword>
<dbReference type="PANTHER" id="PTHR43687:SF6">
    <property type="entry name" value="L-ASPARTATE SEMIALDEHYDE SULFURTRANSFERASE IRON-SULFUR SUBUNIT"/>
    <property type="match status" value="1"/>
</dbReference>
<evidence type="ECO:0000313" key="8">
    <source>
        <dbReference type="EMBL" id="URZ09622.1"/>
    </source>
</evidence>
<dbReference type="RefSeq" id="WP_077833266.1">
    <property type="nucleotide sequence ID" value="NZ_CP096983.1"/>
</dbReference>
<evidence type="ECO:0000256" key="6">
    <source>
        <dbReference type="ARBA" id="ARBA00023004"/>
    </source>
</evidence>
<dbReference type="STRING" id="84029.CROST_27030"/>
<dbReference type="InterPro" id="IPR017900">
    <property type="entry name" value="4Fe4S_Fe_S_CS"/>
</dbReference>
<dbReference type="KEGG" id="crw:CROST_003030"/>
<keyword evidence="3" id="KW-0479">Metal-binding</keyword>
<sequence>MSIKIDENKCVGCEKCINVCPGSLIYKNEAGKAFIKYPKDCWGCTACIKECKVMAIKYFLRADIGGNGSYMYVSEKKEELEWHMVDRKNNGKIVVTSRKEANKY</sequence>
<protein>
    <submittedName>
        <fullName evidence="8">Uncharacterized protein</fullName>
    </submittedName>
</protein>
<dbReference type="Gene3D" id="3.30.70.20">
    <property type="match status" value="1"/>
</dbReference>
<dbReference type="Proteomes" id="UP000190951">
    <property type="component" value="Chromosome"/>
</dbReference>
<organism evidence="8 9">
    <name type="scientific">Clostridium felsineum</name>
    <dbReference type="NCBI Taxonomy" id="36839"/>
    <lineage>
        <taxon>Bacteria</taxon>
        <taxon>Bacillati</taxon>
        <taxon>Bacillota</taxon>
        <taxon>Clostridia</taxon>
        <taxon>Eubacteriales</taxon>
        <taxon>Clostridiaceae</taxon>
        <taxon>Clostridium</taxon>
    </lineage>
</organism>
<dbReference type="PROSITE" id="PS51379">
    <property type="entry name" value="4FE4S_FER_2"/>
    <property type="match status" value="2"/>
</dbReference>
<accession>A0A1S8MBQ1</accession>
<name>A0A1S8MBQ1_9CLOT</name>
<dbReference type="GO" id="GO:0046872">
    <property type="term" value="F:metal ion binding"/>
    <property type="evidence" value="ECO:0007669"/>
    <property type="project" value="UniProtKB-KW"/>
</dbReference>
<keyword evidence="2" id="KW-0004">4Fe-4S</keyword>
<evidence type="ECO:0000313" key="9">
    <source>
        <dbReference type="Proteomes" id="UP000190951"/>
    </source>
</evidence>
<proteinExistence type="predicted"/>
<evidence type="ECO:0000256" key="5">
    <source>
        <dbReference type="ARBA" id="ARBA00022982"/>
    </source>
</evidence>
<keyword evidence="1" id="KW-0813">Transport</keyword>
<dbReference type="EMBL" id="CP096983">
    <property type="protein sequence ID" value="URZ09622.1"/>
    <property type="molecule type" value="Genomic_DNA"/>
</dbReference>
<dbReference type="InterPro" id="IPR050572">
    <property type="entry name" value="Fe-S_Ferredoxin"/>
</dbReference>
<dbReference type="PROSITE" id="PS00198">
    <property type="entry name" value="4FE4S_FER_1"/>
    <property type="match status" value="1"/>
</dbReference>
<evidence type="ECO:0000256" key="3">
    <source>
        <dbReference type="ARBA" id="ARBA00022723"/>
    </source>
</evidence>
<keyword evidence="4" id="KW-0677">Repeat</keyword>
<reference evidence="8 9" key="1">
    <citation type="submission" date="2022-04" db="EMBL/GenBank/DDBJ databases">
        <title>Genome sequence of C. roseum typestrain.</title>
        <authorList>
            <person name="Poehlein A."/>
            <person name="Schoch T."/>
            <person name="Duerre P."/>
            <person name="Daniel R."/>
        </authorList>
    </citation>
    <scope>NUCLEOTIDE SEQUENCE [LARGE SCALE GENOMIC DNA]</scope>
    <source>
        <strain evidence="8 9">DSM 7320</strain>
    </source>
</reference>
<gene>
    <name evidence="8" type="ORF">CROST_003030</name>
</gene>
<dbReference type="PANTHER" id="PTHR43687">
    <property type="entry name" value="ADENYLYLSULFATE REDUCTASE, BETA SUBUNIT"/>
    <property type="match status" value="1"/>
</dbReference>
<evidence type="ECO:0000256" key="4">
    <source>
        <dbReference type="ARBA" id="ARBA00022737"/>
    </source>
</evidence>
<keyword evidence="6" id="KW-0408">Iron</keyword>
<dbReference type="Pfam" id="PF13237">
    <property type="entry name" value="Fer4_10"/>
    <property type="match status" value="1"/>
</dbReference>
<keyword evidence="5" id="KW-0249">Electron transport</keyword>
<evidence type="ECO:0000256" key="2">
    <source>
        <dbReference type="ARBA" id="ARBA00022485"/>
    </source>
</evidence>
<dbReference type="SUPFAM" id="SSF54862">
    <property type="entry name" value="4Fe-4S ferredoxins"/>
    <property type="match status" value="1"/>
</dbReference>
<dbReference type="AlphaFoldDB" id="A0A1S8MBQ1"/>
<keyword evidence="7" id="KW-0411">Iron-sulfur</keyword>